<evidence type="ECO:0000313" key="1">
    <source>
        <dbReference type="EMBL" id="GIY82142.1"/>
    </source>
</evidence>
<gene>
    <name evidence="1" type="ORF">CEXT_367941</name>
</gene>
<evidence type="ECO:0000313" key="2">
    <source>
        <dbReference type="Proteomes" id="UP001054945"/>
    </source>
</evidence>
<keyword evidence="2" id="KW-1185">Reference proteome</keyword>
<protein>
    <submittedName>
        <fullName evidence="1">Uncharacterized protein</fullName>
    </submittedName>
</protein>
<dbReference type="Proteomes" id="UP001054945">
    <property type="component" value="Unassembled WGS sequence"/>
</dbReference>
<name>A0AAV4WHL4_CAEEX</name>
<accession>A0AAV4WHL4</accession>
<reference evidence="1 2" key="1">
    <citation type="submission" date="2021-06" db="EMBL/GenBank/DDBJ databases">
        <title>Caerostris extrusa draft genome.</title>
        <authorList>
            <person name="Kono N."/>
            <person name="Arakawa K."/>
        </authorList>
    </citation>
    <scope>NUCLEOTIDE SEQUENCE [LARGE SCALE GENOMIC DNA]</scope>
</reference>
<proteinExistence type="predicted"/>
<organism evidence="1 2">
    <name type="scientific">Caerostris extrusa</name>
    <name type="common">Bark spider</name>
    <name type="synonym">Caerostris bankana</name>
    <dbReference type="NCBI Taxonomy" id="172846"/>
    <lineage>
        <taxon>Eukaryota</taxon>
        <taxon>Metazoa</taxon>
        <taxon>Ecdysozoa</taxon>
        <taxon>Arthropoda</taxon>
        <taxon>Chelicerata</taxon>
        <taxon>Arachnida</taxon>
        <taxon>Araneae</taxon>
        <taxon>Araneomorphae</taxon>
        <taxon>Entelegynae</taxon>
        <taxon>Araneoidea</taxon>
        <taxon>Araneidae</taxon>
        <taxon>Caerostris</taxon>
    </lineage>
</organism>
<dbReference type="EMBL" id="BPLR01016212">
    <property type="protein sequence ID" value="GIY82142.1"/>
    <property type="molecule type" value="Genomic_DNA"/>
</dbReference>
<dbReference type="AlphaFoldDB" id="A0AAV4WHL4"/>
<sequence length="101" mass="11775">MAEICKDARHLIKNSFKRQTVFFMNGSSLNTWLRRPDDQERTDRMSGNVVGRSDVWEHPEMQLPERTGGYFRACARSLIQPSHSTMACYLRHSCKEVIPLF</sequence>
<comment type="caution">
    <text evidence="1">The sequence shown here is derived from an EMBL/GenBank/DDBJ whole genome shotgun (WGS) entry which is preliminary data.</text>
</comment>